<dbReference type="GO" id="GO:0030488">
    <property type="term" value="P:tRNA methylation"/>
    <property type="evidence" value="ECO:0007669"/>
    <property type="project" value="TreeGrafter"/>
</dbReference>
<evidence type="ECO:0000256" key="5">
    <source>
        <dbReference type="ARBA" id="ARBA00022737"/>
    </source>
</evidence>
<protein>
    <submittedName>
        <fullName evidence="7">Uncharacterized protein</fullName>
    </submittedName>
</protein>
<keyword evidence="5" id="KW-0677">Repeat</keyword>
<dbReference type="VEuPathDB" id="TriTrypDB:LdCL_360061600"/>
<comment type="subcellular location">
    <subcellularLocation>
        <location evidence="1">Cytoplasm</location>
    </subcellularLocation>
</comment>
<dbReference type="SUPFAM" id="SSF50978">
    <property type="entry name" value="WD40 repeat-like"/>
    <property type="match status" value="1"/>
</dbReference>
<keyword evidence="3" id="KW-0853">WD repeat</keyword>
<dbReference type="VEuPathDB" id="TriTrypDB:LdBPK_365440.1"/>
<reference evidence="7 8" key="1">
    <citation type="journal article" date="2018" name="Sci. Rep.">
        <title>A complete Leishmania donovani reference genome identifies novel genetic variations associated with virulence.</title>
        <authorList>
            <person name="Lypaczewski P."/>
            <person name="Hoshizaki J."/>
            <person name="Zhang W.-W."/>
            <person name="McCall L.-I."/>
            <person name="Torcivia-Rodriguez J."/>
            <person name="Simonyan V."/>
            <person name="Kaur A."/>
            <person name="Dewar K."/>
            <person name="Matlashewski G."/>
        </authorList>
    </citation>
    <scope>NUCLEOTIDE SEQUENCE [LARGE SCALE GENOMIC DNA]</scope>
    <source>
        <strain evidence="7 8">LdCL</strain>
    </source>
</reference>
<proteinExistence type="predicted"/>
<evidence type="ECO:0000313" key="8">
    <source>
        <dbReference type="Proteomes" id="UP000274082"/>
    </source>
</evidence>
<evidence type="ECO:0000256" key="2">
    <source>
        <dbReference type="ARBA" id="ARBA00022490"/>
    </source>
</evidence>
<accession>A0A3S7XBR6</accession>
<feature type="region of interest" description="Disordered" evidence="6">
    <location>
        <begin position="1216"/>
        <end position="1240"/>
    </location>
</feature>
<dbReference type="GO" id="GO:0005737">
    <property type="term" value="C:cytoplasm"/>
    <property type="evidence" value="ECO:0007669"/>
    <property type="project" value="UniProtKB-SubCell"/>
</dbReference>
<name>A0A3S7XBR6_LEIDO</name>
<dbReference type="PANTHER" id="PTHR14344:SF3">
    <property type="entry name" value="WD REPEAT-CONTAINING PROTEIN 6"/>
    <property type="match status" value="1"/>
</dbReference>
<evidence type="ECO:0000256" key="6">
    <source>
        <dbReference type="SAM" id="MobiDB-lite"/>
    </source>
</evidence>
<evidence type="ECO:0000256" key="4">
    <source>
        <dbReference type="ARBA" id="ARBA00022694"/>
    </source>
</evidence>
<evidence type="ECO:0000313" key="7">
    <source>
        <dbReference type="EMBL" id="AYU83900.1"/>
    </source>
</evidence>
<dbReference type="InterPro" id="IPR036322">
    <property type="entry name" value="WD40_repeat_dom_sf"/>
</dbReference>
<dbReference type="InterPro" id="IPR051973">
    <property type="entry name" value="tRNA_Anticodon_Mtase-Reg"/>
</dbReference>
<dbReference type="EMBL" id="CP029535">
    <property type="protein sequence ID" value="AYU83900.1"/>
    <property type="molecule type" value="Genomic_DNA"/>
</dbReference>
<dbReference type="OrthoDB" id="272652at2759"/>
<organism evidence="7 8">
    <name type="scientific">Leishmania donovani</name>
    <dbReference type="NCBI Taxonomy" id="5661"/>
    <lineage>
        <taxon>Eukaryota</taxon>
        <taxon>Discoba</taxon>
        <taxon>Euglenozoa</taxon>
        <taxon>Kinetoplastea</taxon>
        <taxon>Metakinetoplastina</taxon>
        <taxon>Trypanosomatida</taxon>
        <taxon>Trypanosomatidae</taxon>
        <taxon>Leishmaniinae</taxon>
        <taxon>Leishmania</taxon>
    </lineage>
</organism>
<evidence type="ECO:0000256" key="3">
    <source>
        <dbReference type="ARBA" id="ARBA00022574"/>
    </source>
</evidence>
<dbReference type="PANTHER" id="PTHR14344">
    <property type="entry name" value="WD REPEAT PROTEIN"/>
    <property type="match status" value="1"/>
</dbReference>
<dbReference type="Proteomes" id="UP000274082">
    <property type="component" value="Chromosome 36"/>
</dbReference>
<keyword evidence="4" id="KW-0819">tRNA processing</keyword>
<gene>
    <name evidence="7" type="ORF">LdCL_360061600</name>
</gene>
<keyword evidence="2" id="KW-0963">Cytoplasm</keyword>
<keyword evidence="8" id="KW-1185">Reference proteome</keyword>
<evidence type="ECO:0000256" key="1">
    <source>
        <dbReference type="ARBA" id="ARBA00004496"/>
    </source>
</evidence>
<dbReference type="VEuPathDB" id="TriTrypDB:LDHU3_36.7260"/>
<sequence>MGCHKGVLPMPCFAPQFHCPRVHRVHHPALSPPSLPPFPFGFLGDRTQTQQKPFGLLRSRPRPARMSCSAFSSPSAPMRCDVYDAPITAVVCSGGRGQVYFAAGNTVHCSRTESLACSTSVSEPHASSASGRFATAPPGTTISAIDVAHPSSPLPIVFMGAADRVLAQRGAAADPSRCSCSIVLHADEGRVLRIVVDERRGVVRVLTASNDLFCGALDSIAQALRAQPTSSDYDVSARCVFARVSGPRLGVVLAADCLVQHPLLPEGHEGGPTAVLEGMVRASCRLFSATYAGEVVEWEAEEQDYCAKAAGTESQQSRGQCARSCSVVSRVQAHPSGCAIFAVRVKATYSMLCGTDSAQDGATALALVHLVTCSDDRSVALYERRRPIASAGNHLERRTEPQESDWVLLWRGSGAGFARSRIFDVALHAASWPYATKSPAQPWRSCMVYVGVAGEDGAVQVVEVNAREDGDLVAWPLSHQTQSECRRASATPRLVRLHQHRGHGAYRVAFSTSSPNSVTLISGGFDGAVFAHTLPSALRHQACDVSRAVQLRPHDVMLQPPILATAKVCDGMAIEREEVLQPHPSSSSSAKKTDQVRALHVDGNGLLLACTSRALCVLRVDASAHSWWIALPTVASRRRCGVAGDEPALDWGVPAALESAVARCCVSSVRGSKLSSVGCALIGTTAGVLCAAPYGYTHAELGSSFPVASFAAVHAKRPDADALPSTSALQSFGKITKVSALHMHEGNLGAITHAFSGDDDATALRSTGATTSEFVVATNHVRGTIVLSRLLLTLCNVCSSGERAIGVDRPVGLCVSAVWHTLIVYSDCPGPLTTALSLMPIRCGRYDASESNYGCCCCLEGNVALSLWLLVGDRNGCLLGTRYEVMNRALESAANSLDSYKLPFATSLKAVATVHRYVFAEHLHTAISALCAENCSSATSVGGACVSSDTLITVAGTGGVVEYVYLHASTSSSKAEAVGSSPLPSRAREPLRLPFEVSSVLSVSPCLWVVQCGTTVSILYRIPGQSSWVPVGSCDGVRAPRLLTARVVAASPAGSPMAFFAHCSDGRTVERMMVKPDPNVLLHPALPLCGAQTALVHGVGFPGKDYNCVAYAPAPLHCLLMGNEDSSVALYPVLAASAGMGVPNAHSLFGGLLTPLNVCGAHHSNILAMAVLPRTEADALRFVSVGSGAMVNLWSAGLIASPLQLLDWWCGSGAPSPQNTATSPPDGAPSPDGKSEGAPCELRINSARFQRRREKRVVAASMSLTLTDRIPRFMAVTALSSTDIAVGSSDGTVLFFRVHEDRGAEGGSPQPAGATLQLRWQGVLNTERPKPVMCISSTHDGGPDALTRSVNADRAPRLVVAGDTNGVVYAVDAGSHIVRSHTRLEQSCVNAISELQRMLTVSPYDADAARHQWRFAALHDSGVVHLMALEVTAAQGGSIRTAELRRLCSASTGLTAGRSAHWPALSLPLVVVTEERIIEFDPEAAQRGKLRLLRTQRVSVRCVSGAALVSEASSNKRLPPQSRVAVVGQGFELVG</sequence>